<feature type="transmembrane region" description="Helical" evidence="1">
    <location>
        <begin position="31"/>
        <end position="52"/>
    </location>
</feature>
<proteinExistence type="predicted"/>
<reference evidence="2" key="1">
    <citation type="submission" date="2008-05" db="EMBL/GenBank/DDBJ databases">
        <title>Genome sequence of Riesia pediculicola USDA.</title>
        <authorList>
            <person name="Kirkness E.F."/>
        </authorList>
    </citation>
    <scope>NUCLEOTIDE SEQUENCE [LARGE SCALE GENOMIC DNA]</scope>
    <source>
        <strain evidence="2">USDA</strain>
    </source>
</reference>
<dbReference type="AlphaFoldDB" id="D4G7X7"/>
<dbReference type="HOGENOM" id="CLU_2755310_0_0_6"/>
<dbReference type="RefSeq" id="WP_013087738.1">
    <property type="nucleotide sequence ID" value="NC_014109.1"/>
</dbReference>
<evidence type="ECO:0000313" key="2">
    <source>
        <dbReference type="EMBL" id="ADD79754.1"/>
    </source>
</evidence>
<dbReference type="Proteomes" id="UP000001700">
    <property type="component" value="Chromosome"/>
</dbReference>
<accession>D4G7X7</accession>
<dbReference type="KEGG" id="rip:RIEPE_0169"/>
<dbReference type="STRING" id="515618.RIEPE_0169"/>
<evidence type="ECO:0000256" key="1">
    <source>
        <dbReference type="SAM" id="Phobius"/>
    </source>
</evidence>
<keyword evidence="3" id="KW-1185">Reference proteome</keyword>
<keyword evidence="1" id="KW-0812">Transmembrane</keyword>
<keyword evidence="1" id="KW-1133">Transmembrane helix</keyword>
<sequence>MIIFISSIARISIHFLVFLNLKLFKEKIYKISFLMFFIIISFILSSGSLWIMHHLRTNMSNQHETLFRDN</sequence>
<evidence type="ECO:0000313" key="3">
    <source>
        <dbReference type="Proteomes" id="UP000001700"/>
    </source>
</evidence>
<name>D4G7X7_RIEPU</name>
<protein>
    <submittedName>
        <fullName evidence="2">Uncharacterized protein</fullName>
    </submittedName>
</protein>
<organism evidence="2 3">
    <name type="scientific">Riesia pediculicola (strain USDA)</name>
    <dbReference type="NCBI Taxonomy" id="515618"/>
    <lineage>
        <taxon>Bacteria</taxon>
        <taxon>Pseudomonadati</taxon>
        <taxon>Pseudomonadota</taxon>
        <taxon>Gammaproteobacteria</taxon>
        <taxon>Enterobacterales</taxon>
        <taxon>Enterobacteriaceae</taxon>
        <taxon>Candidatus Riesia</taxon>
    </lineage>
</organism>
<keyword evidence="1" id="KW-0472">Membrane</keyword>
<dbReference type="EMBL" id="CP001085">
    <property type="protein sequence ID" value="ADD79754.1"/>
    <property type="molecule type" value="Genomic_DNA"/>
</dbReference>
<gene>
    <name evidence="2" type="ordered locus">RIEPE_0169</name>
</gene>
<dbReference type="eggNOG" id="COG3125">
    <property type="taxonomic scope" value="Bacteria"/>
</dbReference>